<keyword evidence="2" id="KW-0646">Protease inhibitor</keyword>
<keyword evidence="6" id="KW-1185">Reference proteome</keyword>
<sequence>MAWLSPINNFKSEPKTASQGKSIEDIRGRGHPVPTVILLPNHRNTKANEQFLDASTLFAVCMSDSGMTGGWTEQDVASDTVKELAHKTVQKFNTQSNDMFYLIPVEIVSAKSQVVAGIQYELKIKVGKSSCKKNQVSADEFDPKKCEETSENDRKVITARIWKKEWENFEEITFVDDDE</sequence>
<dbReference type="InterPro" id="IPR000010">
    <property type="entry name" value="Cystatin_dom"/>
</dbReference>
<keyword evidence="3" id="KW-0789">Thiol protease inhibitor</keyword>
<evidence type="ECO:0000256" key="4">
    <source>
        <dbReference type="SAM" id="MobiDB-lite"/>
    </source>
</evidence>
<dbReference type="GO" id="GO:0005615">
    <property type="term" value="C:extracellular space"/>
    <property type="evidence" value="ECO:0007669"/>
    <property type="project" value="TreeGrafter"/>
</dbReference>
<evidence type="ECO:0000313" key="7">
    <source>
        <dbReference type="WBParaSite" id="jg7796"/>
    </source>
</evidence>
<dbReference type="WBParaSite" id="jg7796">
    <property type="protein sequence ID" value="jg7796"/>
    <property type="gene ID" value="jg7796"/>
</dbReference>
<feature type="region of interest" description="Disordered" evidence="4">
    <location>
        <begin position="1"/>
        <end position="28"/>
    </location>
</feature>
<evidence type="ECO:0000256" key="1">
    <source>
        <dbReference type="ARBA" id="ARBA00009403"/>
    </source>
</evidence>
<dbReference type="Pfam" id="PF00031">
    <property type="entry name" value="Cystatin"/>
    <property type="match status" value="1"/>
</dbReference>
<dbReference type="AlphaFoldDB" id="A0A915EKT4"/>
<dbReference type="SUPFAM" id="SSF54403">
    <property type="entry name" value="Cystatin/monellin"/>
    <property type="match status" value="1"/>
</dbReference>
<evidence type="ECO:0000259" key="5">
    <source>
        <dbReference type="SMART" id="SM00043"/>
    </source>
</evidence>
<dbReference type="GO" id="GO:0031982">
    <property type="term" value="C:vesicle"/>
    <property type="evidence" value="ECO:0007669"/>
    <property type="project" value="TreeGrafter"/>
</dbReference>
<dbReference type="PANTHER" id="PTHR46186">
    <property type="entry name" value="CYSTATIN"/>
    <property type="match status" value="1"/>
</dbReference>
<dbReference type="GO" id="GO:0005737">
    <property type="term" value="C:cytoplasm"/>
    <property type="evidence" value="ECO:0007669"/>
    <property type="project" value="TreeGrafter"/>
</dbReference>
<protein>
    <submittedName>
        <fullName evidence="7">Cystatin domain-containing protein</fullName>
    </submittedName>
</protein>
<dbReference type="Gene3D" id="3.10.450.10">
    <property type="match status" value="1"/>
</dbReference>
<dbReference type="GO" id="GO:0004869">
    <property type="term" value="F:cysteine-type endopeptidase inhibitor activity"/>
    <property type="evidence" value="ECO:0007669"/>
    <property type="project" value="UniProtKB-KW"/>
</dbReference>
<accession>A0A915EKT4</accession>
<evidence type="ECO:0000256" key="3">
    <source>
        <dbReference type="ARBA" id="ARBA00022704"/>
    </source>
</evidence>
<feature type="compositionally biased region" description="Polar residues" evidence="4">
    <location>
        <begin position="1"/>
        <end position="21"/>
    </location>
</feature>
<dbReference type="InterPro" id="IPR046350">
    <property type="entry name" value="Cystatin_sf"/>
</dbReference>
<evidence type="ECO:0000256" key="2">
    <source>
        <dbReference type="ARBA" id="ARBA00022690"/>
    </source>
</evidence>
<evidence type="ECO:0000313" key="6">
    <source>
        <dbReference type="Proteomes" id="UP000887574"/>
    </source>
</evidence>
<organism evidence="6 7">
    <name type="scientific">Ditylenchus dipsaci</name>
    <dbReference type="NCBI Taxonomy" id="166011"/>
    <lineage>
        <taxon>Eukaryota</taxon>
        <taxon>Metazoa</taxon>
        <taxon>Ecdysozoa</taxon>
        <taxon>Nematoda</taxon>
        <taxon>Chromadorea</taxon>
        <taxon>Rhabditida</taxon>
        <taxon>Tylenchina</taxon>
        <taxon>Tylenchomorpha</taxon>
        <taxon>Sphaerularioidea</taxon>
        <taxon>Anguinidae</taxon>
        <taxon>Anguininae</taxon>
        <taxon>Ditylenchus</taxon>
    </lineage>
</organism>
<dbReference type="CDD" id="cd00042">
    <property type="entry name" value="CY"/>
    <property type="match status" value="1"/>
</dbReference>
<reference evidence="7" key="1">
    <citation type="submission" date="2022-11" db="UniProtKB">
        <authorList>
            <consortium name="WormBaseParasite"/>
        </authorList>
    </citation>
    <scope>IDENTIFICATION</scope>
</reference>
<feature type="domain" description="Cystatin" evidence="5">
    <location>
        <begin position="66"/>
        <end position="177"/>
    </location>
</feature>
<dbReference type="SMART" id="SM00043">
    <property type="entry name" value="CY"/>
    <property type="match status" value="1"/>
</dbReference>
<proteinExistence type="inferred from homology"/>
<dbReference type="Proteomes" id="UP000887574">
    <property type="component" value="Unplaced"/>
</dbReference>
<dbReference type="PANTHER" id="PTHR46186:SF2">
    <property type="entry name" value="CYSTATIN"/>
    <property type="match status" value="1"/>
</dbReference>
<comment type="similarity">
    <text evidence="1">Belongs to the cystatin family.</text>
</comment>
<name>A0A915EKT4_9BILA</name>